<evidence type="ECO:0000256" key="1">
    <source>
        <dbReference type="PROSITE-ProRule" id="PRU00221"/>
    </source>
</evidence>
<dbReference type="Proteomes" id="UP000265080">
    <property type="component" value="Chromosome 14"/>
</dbReference>
<dbReference type="OMA" id="VACCHSY"/>
<dbReference type="SUPFAM" id="SSF50978">
    <property type="entry name" value="WD40 repeat-like"/>
    <property type="match status" value="1"/>
</dbReference>
<dbReference type="Gene3D" id="2.130.10.10">
    <property type="entry name" value="YVTN repeat-like/Quinoprotein amine dehydrogenase"/>
    <property type="match status" value="1"/>
</dbReference>
<name>A0A3P8T2A4_AMPPE</name>
<reference evidence="2" key="2">
    <citation type="submission" date="2025-08" db="UniProtKB">
        <authorList>
            <consortium name="Ensembl"/>
        </authorList>
    </citation>
    <scope>IDENTIFICATION</scope>
</reference>
<dbReference type="InterPro" id="IPR042411">
    <property type="entry name" value="WDR27"/>
</dbReference>
<dbReference type="Pfam" id="PF00400">
    <property type="entry name" value="WD40"/>
    <property type="match status" value="1"/>
</dbReference>
<dbReference type="STRING" id="161767.ENSAPEP00000018761"/>
<dbReference type="InterPro" id="IPR015943">
    <property type="entry name" value="WD40/YVTN_repeat-like_dom_sf"/>
</dbReference>
<accession>A0A3P8T2A4</accession>
<reference evidence="2" key="3">
    <citation type="submission" date="2025-09" db="UniProtKB">
        <authorList>
            <consortium name="Ensembl"/>
        </authorList>
    </citation>
    <scope>IDENTIFICATION</scope>
</reference>
<protein>
    <submittedName>
        <fullName evidence="2">Uncharacterized protein</fullName>
    </submittedName>
</protein>
<evidence type="ECO:0000313" key="2">
    <source>
        <dbReference type="Ensembl" id="ENSAPEP00000018761.1"/>
    </source>
</evidence>
<evidence type="ECO:0000313" key="3">
    <source>
        <dbReference type="Proteomes" id="UP000265080"/>
    </source>
</evidence>
<dbReference type="SMART" id="SM00320">
    <property type="entry name" value="WD40"/>
    <property type="match status" value="3"/>
</dbReference>
<reference evidence="2 3" key="1">
    <citation type="submission" date="2018-03" db="EMBL/GenBank/DDBJ databases">
        <title>Finding Nemo's genes: A chromosome-scale reference assembly of the genome of the orange clownfish Amphiprion percula.</title>
        <authorList>
            <person name="Lehmann R."/>
        </authorList>
    </citation>
    <scope>NUCLEOTIDE SEQUENCE</scope>
</reference>
<dbReference type="InterPro" id="IPR036322">
    <property type="entry name" value="WD40_repeat_dom_sf"/>
</dbReference>
<keyword evidence="3" id="KW-1185">Reference proteome</keyword>
<dbReference type="GeneTree" id="ENSGT00390000012017"/>
<feature type="repeat" description="WD" evidence="1">
    <location>
        <begin position="149"/>
        <end position="191"/>
    </location>
</feature>
<dbReference type="AlphaFoldDB" id="A0A3P8T2A4"/>
<dbReference type="PROSITE" id="PS50082">
    <property type="entry name" value="WD_REPEATS_2"/>
    <property type="match status" value="1"/>
</dbReference>
<dbReference type="PROSITE" id="PS50294">
    <property type="entry name" value="WD_REPEATS_REGION"/>
    <property type="match status" value="1"/>
</dbReference>
<dbReference type="InterPro" id="IPR001680">
    <property type="entry name" value="WD40_rpt"/>
</dbReference>
<dbReference type="Ensembl" id="ENSAPET00000019275.1">
    <property type="protein sequence ID" value="ENSAPEP00000018761.1"/>
    <property type="gene ID" value="ENSAPEG00000013368.1"/>
</dbReference>
<dbReference type="PANTHER" id="PTHR44525:SF1">
    <property type="entry name" value="WD REPEAT-CONTAINING PROTEIN 27"/>
    <property type="match status" value="1"/>
</dbReference>
<dbReference type="PANTHER" id="PTHR44525">
    <property type="entry name" value="WD REPEAT-CONTAINING PROTEIN 27"/>
    <property type="match status" value="1"/>
</dbReference>
<organism evidence="2 3">
    <name type="scientific">Amphiprion percula</name>
    <name type="common">Orange clownfish</name>
    <name type="synonym">Lutjanus percula</name>
    <dbReference type="NCBI Taxonomy" id="161767"/>
    <lineage>
        <taxon>Eukaryota</taxon>
        <taxon>Metazoa</taxon>
        <taxon>Chordata</taxon>
        <taxon>Craniata</taxon>
        <taxon>Vertebrata</taxon>
        <taxon>Euteleostomi</taxon>
        <taxon>Actinopterygii</taxon>
        <taxon>Neopterygii</taxon>
        <taxon>Teleostei</taxon>
        <taxon>Neoteleostei</taxon>
        <taxon>Acanthomorphata</taxon>
        <taxon>Ovalentaria</taxon>
        <taxon>Pomacentridae</taxon>
        <taxon>Amphiprion</taxon>
    </lineage>
</organism>
<sequence length="297" mass="33223">FFDVTPTEMMIEKLSLACDRLLSHQQLACCQRYCGIPLHGKDIYMKLNVKKISLLLTGHHGDISAMTFGQGSRPVMLCSASADYIIVWDIELCATRTNEGKIAAGIVIGTLLGEVVHLSFCFSDERVVACSGKTAYVLSSKRQEVISALTGHLGPLTSAEFCPWNKDILVTTSEDRTFKVWDLKTEAVVHQSFVLSATPLLSVFFLEDDRQLITGSTDGQVWCFSLSVDRKCHLVTKMDIQKMEKRHQMQQEAVNNSWFCIGSSDGLYVVDLATSELVTALYFKGRLLVVWFLQMLF</sequence>
<keyword evidence="1" id="KW-0853">WD repeat</keyword>
<proteinExistence type="predicted"/>